<dbReference type="InterPro" id="IPR029068">
    <property type="entry name" value="Glyas_Bleomycin-R_OHBP_Dase"/>
</dbReference>
<dbReference type="EMBL" id="CP035491">
    <property type="protein sequence ID" value="QAY72037.1"/>
    <property type="molecule type" value="Genomic_DNA"/>
</dbReference>
<proteinExistence type="predicted"/>
<dbReference type="OrthoDB" id="15077at2"/>
<protein>
    <recommendedName>
        <fullName evidence="1">Glyoxalase-like domain-containing protein</fullName>
    </recommendedName>
</protein>
<dbReference type="KEGG" id="agf:ET445_00525"/>
<organism evidence="2 3">
    <name type="scientific">Agromyces protaetiae</name>
    <dbReference type="NCBI Taxonomy" id="2509455"/>
    <lineage>
        <taxon>Bacteria</taxon>
        <taxon>Bacillati</taxon>
        <taxon>Actinomycetota</taxon>
        <taxon>Actinomycetes</taxon>
        <taxon>Micrococcales</taxon>
        <taxon>Microbacteriaceae</taxon>
        <taxon>Agromyces</taxon>
    </lineage>
</organism>
<evidence type="ECO:0000259" key="1">
    <source>
        <dbReference type="Pfam" id="PF18029"/>
    </source>
</evidence>
<dbReference type="AlphaFoldDB" id="A0A4P6FED0"/>
<gene>
    <name evidence="2" type="ORF">ET445_00525</name>
</gene>
<accession>A0A4P6FED0</accession>
<evidence type="ECO:0000313" key="2">
    <source>
        <dbReference type="EMBL" id="QAY72037.1"/>
    </source>
</evidence>
<dbReference type="RefSeq" id="WP_129187854.1">
    <property type="nucleotide sequence ID" value="NZ_CP035491.1"/>
</dbReference>
<name>A0A4P6FED0_9MICO</name>
<dbReference type="InterPro" id="IPR041581">
    <property type="entry name" value="Glyoxalase_6"/>
</dbReference>
<dbReference type="Gene3D" id="3.10.180.10">
    <property type="entry name" value="2,3-Dihydroxybiphenyl 1,2-Dioxygenase, domain 1"/>
    <property type="match status" value="1"/>
</dbReference>
<sequence>MSKQGWADFLAARDRADWVVLHGGATAVFRTASMADAAALAAAIVGVPGFESAGGLLTIAGARLTVRLTRDVYELEPEHQALAQAVSEVGRGLGASADRSAVREVQFAIAAKPDDADLGFWRAALGYDDTGADSGDTLVDPIGVGSAVWMQHLPTEKALRHAMHIDVSLPREEAEGRLAAALAAGGRLVHESDDVWILADRAGNKVCICPWPDGE</sequence>
<reference evidence="2 3" key="1">
    <citation type="submission" date="2019-01" db="EMBL/GenBank/DDBJ databases">
        <title>Genome sequencing of strain FW100M-8.</title>
        <authorList>
            <person name="Heo J."/>
            <person name="Kim S.-J."/>
            <person name="Kim J.-S."/>
            <person name="Hong S.-B."/>
            <person name="Kwon S.-W."/>
        </authorList>
    </citation>
    <scope>NUCLEOTIDE SEQUENCE [LARGE SCALE GENOMIC DNA]</scope>
    <source>
        <strain evidence="2 3">FW100M-8</strain>
    </source>
</reference>
<evidence type="ECO:0000313" key="3">
    <source>
        <dbReference type="Proteomes" id="UP000291259"/>
    </source>
</evidence>
<dbReference type="Pfam" id="PF18029">
    <property type="entry name" value="Glyoxalase_6"/>
    <property type="match status" value="1"/>
</dbReference>
<keyword evidence="3" id="KW-1185">Reference proteome</keyword>
<feature type="domain" description="Glyoxalase-like" evidence="1">
    <location>
        <begin position="115"/>
        <end position="209"/>
    </location>
</feature>
<dbReference type="Proteomes" id="UP000291259">
    <property type="component" value="Chromosome"/>
</dbReference>